<dbReference type="InterPro" id="IPR036116">
    <property type="entry name" value="FN3_sf"/>
</dbReference>
<dbReference type="SUPFAM" id="SSF49265">
    <property type="entry name" value="Fibronectin type III"/>
    <property type="match status" value="1"/>
</dbReference>
<organism evidence="6 7">
    <name type="scientific">Dactylosporangium siamense</name>
    <dbReference type="NCBI Taxonomy" id="685454"/>
    <lineage>
        <taxon>Bacteria</taxon>
        <taxon>Bacillati</taxon>
        <taxon>Actinomycetota</taxon>
        <taxon>Actinomycetes</taxon>
        <taxon>Micromonosporales</taxon>
        <taxon>Micromonosporaceae</taxon>
        <taxon>Dactylosporangium</taxon>
    </lineage>
</organism>
<gene>
    <name evidence="6" type="ORF">Dsi01nite_111470</name>
</gene>
<dbReference type="InterPro" id="IPR008979">
    <property type="entry name" value="Galactose-bd-like_sf"/>
</dbReference>
<dbReference type="InterPro" id="IPR015919">
    <property type="entry name" value="Cadherin-like_sf"/>
</dbReference>
<dbReference type="InterPro" id="IPR013783">
    <property type="entry name" value="Ig-like_fold"/>
</dbReference>
<dbReference type="PROSITE" id="PS50022">
    <property type="entry name" value="FA58C_3"/>
    <property type="match status" value="2"/>
</dbReference>
<evidence type="ECO:0000259" key="5">
    <source>
        <dbReference type="PROSITE" id="PS50853"/>
    </source>
</evidence>
<dbReference type="RefSeq" id="WP_203854709.1">
    <property type="nucleotide sequence ID" value="NZ_BAAAVW010000050.1"/>
</dbReference>
<dbReference type="Pfam" id="PF05345">
    <property type="entry name" value="He_PIG"/>
    <property type="match status" value="3"/>
</dbReference>
<accession>A0A919Q1D4</accession>
<keyword evidence="1" id="KW-0326">Glycosidase</keyword>
<feature type="domain" description="F5/8 type C" evidence="4">
    <location>
        <begin position="370"/>
        <end position="523"/>
    </location>
</feature>
<feature type="domain" description="F5/8 type C" evidence="4">
    <location>
        <begin position="122"/>
        <end position="275"/>
    </location>
</feature>
<reference evidence="6" key="1">
    <citation type="submission" date="2021-01" db="EMBL/GenBank/DDBJ databases">
        <title>Whole genome shotgun sequence of Dactylosporangium siamense NBRC 106093.</title>
        <authorList>
            <person name="Komaki H."/>
            <person name="Tamura T."/>
        </authorList>
    </citation>
    <scope>NUCLEOTIDE SEQUENCE</scope>
    <source>
        <strain evidence="6">NBRC 106093</strain>
    </source>
</reference>
<dbReference type="Gene3D" id="2.60.120.260">
    <property type="entry name" value="Galactose-binding domain-like"/>
    <property type="match status" value="2"/>
</dbReference>
<comment type="caution">
    <text evidence="6">The sequence shown here is derived from an EMBL/GenBank/DDBJ whole genome shotgun (WGS) entry which is preliminary data.</text>
</comment>
<dbReference type="CDD" id="cd00063">
    <property type="entry name" value="FN3"/>
    <property type="match status" value="1"/>
</dbReference>
<dbReference type="Proteomes" id="UP000660611">
    <property type="component" value="Unassembled WGS sequence"/>
</dbReference>
<dbReference type="SUPFAM" id="SSF49313">
    <property type="entry name" value="Cadherin-like"/>
    <property type="match status" value="2"/>
</dbReference>
<dbReference type="GO" id="GO:0005509">
    <property type="term" value="F:calcium ion binding"/>
    <property type="evidence" value="ECO:0007669"/>
    <property type="project" value="InterPro"/>
</dbReference>
<dbReference type="SMART" id="SM00060">
    <property type="entry name" value="FN3"/>
    <property type="match status" value="2"/>
</dbReference>
<dbReference type="InterPro" id="IPR000421">
    <property type="entry name" value="FA58C"/>
</dbReference>
<evidence type="ECO:0000313" key="6">
    <source>
        <dbReference type="EMBL" id="GIG53106.1"/>
    </source>
</evidence>
<feature type="signal peptide" evidence="3">
    <location>
        <begin position="1"/>
        <end position="22"/>
    </location>
</feature>
<feature type="domain" description="Fibronectin type-III" evidence="5">
    <location>
        <begin position="33"/>
        <end position="117"/>
    </location>
</feature>
<evidence type="ECO:0000256" key="2">
    <source>
        <dbReference type="ARBA" id="ARBA00023326"/>
    </source>
</evidence>
<evidence type="ECO:0008006" key="8">
    <source>
        <dbReference type="Google" id="ProtNLM"/>
    </source>
</evidence>
<keyword evidence="3" id="KW-0732">Signal</keyword>
<dbReference type="InterPro" id="IPR003961">
    <property type="entry name" value="FN3_dom"/>
</dbReference>
<keyword evidence="2" id="KW-0119">Carbohydrate metabolism</keyword>
<dbReference type="GO" id="GO:0016020">
    <property type="term" value="C:membrane"/>
    <property type="evidence" value="ECO:0007669"/>
    <property type="project" value="InterPro"/>
</dbReference>
<evidence type="ECO:0000256" key="3">
    <source>
        <dbReference type="SAM" id="SignalP"/>
    </source>
</evidence>
<evidence type="ECO:0000313" key="7">
    <source>
        <dbReference type="Proteomes" id="UP000660611"/>
    </source>
</evidence>
<sequence length="1432" mass="153313">MRTYPKSLSRILALLLVPVAVATAPRAASATATPAGVSAVARDGQTVTVTWTGPAEASGYQVLRDGEVVARTSGSTHEFVDRQLDGEHAYAYQIRAVDAGGVESTPSAKVTTTTPALPSAPVNYARCGADSGPGCSYTVTHAADAAYPDAGGRSLTDGRHGPLSYGSAWQGRNGVGDYSFTVDLGEVRPVAEISTGWLQVVSDYVQLPANVTYAVSSDGQDFEQVASIDRPAVSTALQAKRYRAVDLNSTARYVRVHVAGGGAWTMTDEIEIRGPADVVPPPTTVWAAARDAQTVVVLWFGVVGMAGFEILRDGDVVARTAGDAHEFLDRQLDPERAYSYQVRAIDTSGARSQLSPEWTATTPPLPAASVNYARCGADSGPGCSYTTTQPADAAYPDAGGRSLTDGEHAPMWYGPAWQGRNGGGAYAFTVDLGESRPITEINTTWFQVVSDYVQLPANVTYSVGTDGEHFQQVASIDRPAVSTALQARAYRAIDLTSTARYVRVDVTGGGAWTMTDEIEIRGPSPSEVEPPVESIGWLRLGNPGNQVTQIGAPVSLQPTAESEHGIVQWSASNLPAGLQIDPATGKITGVATVDQYYPVVLSVLDAQNRSQSVAFDWKVLLPMSVGGLEDRHDANGGPLTTRPWATGGEFPYTWDITGLPDGVVLTDPDTGDMSGVATTPSTYRVTATVTDPNGLKASASFVWTVGVKVDQVEPAPGTVGEPLSQKLTATGGRGTYAWSATGLPPGLSINAATGEIRGAPTAAGARAVTVTATDEVGNNHSRTVDWQIIAAPPTTPDISTGDVSTFAANLELRRNSGIAIADGGAYVMSGRFLTRVDLATRRTTRLAGNDNDWNVRICGPTTNGSDVAFGGSERILGTDGTYIYLLTNESRCPVVRIDIRSGATNGLWIRGYSDVPYYPGSPIDGKIAGHFLYLIRPEREGTNPTLLVQYDLRTGNTRTITDKYFGDSTTHWFSGSGDDSLMSWDIDGQYAWHVSRLGQEKAEDDSPVYHTMVLRRVELATGNIVVINKKVLSSEVLPSATSWDKRAGKVLSVGNYLYATRRDPNWPNTAVTLLRISKLSGAIEVVAGGRTAGTVDALGPAAQFTDIRGIATDGRSLFLQDTPETGASRIRMIGWGDAIPQFDFALPPSISADVVFAPNKNTPIPEYNGPILVWDEATGLCIAYCAAIHEWRQQMYENDGDYTWWHVFRCADECMPEDYEKDLIAKVVEHQQVFNLDGTLRADFVVDKFLMDCWASAAQPSTDCNYVDAVEAADKADYFTDIAVEVGAYLVGRRGGQRPELNEQQKAAKETLENLAARACRDAPRGATETMQDWGKRVHQRFDELVKGLNDPKVAGETGYLDEQVVGTLVGSAKPLNSTWPDAVYGVGGVKRPEMIFDLKTGFKGIAGKWVTKLTVNLPAGFKNIPVFRLGC</sequence>
<proteinExistence type="predicted"/>
<dbReference type="SUPFAM" id="SSF49785">
    <property type="entry name" value="Galactose-binding domain-like"/>
    <property type="match status" value="2"/>
</dbReference>
<evidence type="ECO:0000259" key="4">
    <source>
        <dbReference type="PROSITE" id="PS50022"/>
    </source>
</evidence>
<dbReference type="Gene3D" id="2.60.40.10">
    <property type="entry name" value="Immunoglobulins"/>
    <property type="match status" value="5"/>
</dbReference>
<keyword evidence="2" id="KW-0624">Polysaccharide degradation</keyword>
<keyword evidence="7" id="KW-1185">Reference proteome</keyword>
<protein>
    <recommendedName>
        <fullName evidence="8">F5/8 type C domain-containing protein</fullName>
    </recommendedName>
</protein>
<dbReference type="EMBL" id="BONQ01000211">
    <property type="protein sequence ID" value="GIG53106.1"/>
    <property type="molecule type" value="Genomic_DNA"/>
</dbReference>
<dbReference type="Pfam" id="PF00754">
    <property type="entry name" value="F5_F8_type_C"/>
    <property type="match status" value="2"/>
</dbReference>
<dbReference type="GO" id="GO:0016798">
    <property type="term" value="F:hydrolase activity, acting on glycosyl bonds"/>
    <property type="evidence" value="ECO:0007669"/>
    <property type="project" value="UniProtKB-KW"/>
</dbReference>
<dbReference type="PROSITE" id="PS50853">
    <property type="entry name" value="FN3"/>
    <property type="match status" value="1"/>
</dbReference>
<keyword evidence="1" id="KW-0378">Hydrolase</keyword>
<dbReference type="GO" id="GO:0000272">
    <property type="term" value="P:polysaccharide catabolic process"/>
    <property type="evidence" value="ECO:0007669"/>
    <property type="project" value="UniProtKB-KW"/>
</dbReference>
<evidence type="ECO:0000256" key="1">
    <source>
        <dbReference type="ARBA" id="ARBA00023295"/>
    </source>
</evidence>
<name>A0A919Q1D4_9ACTN</name>
<dbReference type="SUPFAM" id="SSF63829">
    <property type="entry name" value="Calcium-dependent phosphotriesterase"/>
    <property type="match status" value="1"/>
</dbReference>
<feature type="chain" id="PRO_5039093105" description="F5/8 type C domain-containing protein" evidence="3">
    <location>
        <begin position="23"/>
        <end position="1432"/>
    </location>
</feature>